<organism evidence="1 2">
    <name type="scientific">Klebsiella michiganensis</name>
    <dbReference type="NCBI Taxonomy" id="1134687"/>
    <lineage>
        <taxon>Bacteria</taxon>
        <taxon>Pseudomonadati</taxon>
        <taxon>Pseudomonadota</taxon>
        <taxon>Gammaproteobacteria</taxon>
        <taxon>Enterobacterales</taxon>
        <taxon>Enterobacteriaceae</taxon>
        <taxon>Klebsiella/Raoultella group</taxon>
        <taxon>Klebsiella</taxon>
    </lineage>
</organism>
<evidence type="ECO:0000313" key="2">
    <source>
        <dbReference type="Proteomes" id="UP000254863"/>
    </source>
</evidence>
<name>A0A7H4N3A2_9ENTR</name>
<dbReference type="AlphaFoldDB" id="A0A7H4N3A2"/>
<dbReference type="Gene3D" id="3.40.1410.10">
    <property type="entry name" value="Chorismate lyase-like"/>
    <property type="match status" value="1"/>
</dbReference>
<reference evidence="1 2" key="1">
    <citation type="submission" date="2018-06" db="EMBL/GenBank/DDBJ databases">
        <authorList>
            <consortium name="Pathogen Informatics"/>
            <person name="Doyle S."/>
        </authorList>
    </citation>
    <scope>NUCLEOTIDE SEQUENCE [LARGE SCALE GENOMIC DNA]</scope>
    <source>
        <strain evidence="1 2">NCTC11685</strain>
    </source>
</reference>
<comment type="caution">
    <text evidence="1">The sequence shown here is derived from an EMBL/GenBank/DDBJ whole genome shotgun (WGS) entry which is preliminary data.</text>
</comment>
<dbReference type="EMBL" id="UGMS01000001">
    <property type="protein sequence ID" value="STV76864.1"/>
    <property type="molecule type" value="Genomic_DNA"/>
</dbReference>
<accession>A0A7H4N3A2</accession>
<evidence type="ECO:0000313" key="1">
    <source>
        <dbReference type="EMBL" id="STV76864.1"/>
    </source>
</evidence>
<protein>
    <submittedName>
        <fullName evidence="1">Putative transcriptional regulator</fullName>
    </submittedName>
</protein>
<dbReference type="Proteomes" id="UP000254863">
    <property type="component" value="Unassembled WGS sequence"/>
</dbReference>
<gene>
    <name evidence="1" type="ORF">NCTC11685_01733</name>
</gene>
<dbReference type="SUPFAM" id="SSF64288">
    <property type="entry name" value="Chorismate lyase-like"/>
    <property type="match status" value="1"/>
</dbReference>
<proteinExistence type="predicted"/>
<dbReference type="InterPro" id="IPR028978">
    <property type="entry name" value="Chorismate_lyase_/UTRA_dom_sf"/>
</dbReference>
<sequence length="54" mass="6195">MKPQALDREHLNCEASDPVLEVEQVIYLEDGTRWSMPIAHYRYDHGGIILVNNG</sequence>